<sequence>MGRADNDLPLTEKGHEQADQLSRNLQEFGIDSIYASSMLRATQTALAVADDRGMPVTITSKIREVGFGAETLASESGVLNQMRNWLDGIDRSEGYGGESYDELMVRFGDFWSEFVHENRGKEGAGLVVAHGAALMLAVPELCDNTVSSDTVFSTRLDYTSTIVAELNEDGTLNCREWNGVPVT</sequence>
<dbReference type="CDD" id="cd07067">
    <property type="entry name" value="HP_PGM_like"/>
    <property type="match status" value="1"/>
</dbReference>
<accession>M2Y2H2</accession>
<proteinExistence type="predicted"/>
<evidence type="ECO:0000313" key="3">
    <source>
        <dbReference type="Proteomes" id="UP000011731"/>
    </source>
</evidence>
<feature type="binding site" evidence="1">
    <location>
        <position position="40"/>
    </location>
    <ligand>
        <name>substrate</name>
    </ligand>
</feature>
<dbReference type="Gene3D" id="3.40.50.1240">
    <property type="entry name" value="Phosphoglycerate mutase-like"/>
    <property type="match status" value="1"/>
</dbReference>
<protein>
    <submittedName>
        <fullName evidence="2">Phosphoglycerate mutase</fullName>
    </submittedName>
</protein>
<comment type="caution">
    <text evidence="2">The sequence shown here is derived from an EMBL/GenBank/DDBJ whole genome shotgun (WGS) entry which is preliminary data.</text>
</comment>
<organism evidence="2 3">
    <name type="scientific">Rhodococcus ruber BKS 20-38</name>
    <dbReference type="NCBI Taxonomy" id="1278076"/>
    <lineage>
        <taxon>Bacteria</taxon>
        <taxon>Bacillati</taxon>
        <taxon>Actinomycetota</taxon>
        <taxon>Actinomycetes</taxon>
        <taxon>Mycobacteriales</taxon>
        <taxon>Nocardiaceae</taxon>
        <taxon>Rhodococcus</taxon>
    </lineage>
</organism>
<evidence type="ECO:0000256" key="1">
    <source>
        <dbReference type="PIRSR" id="PIRSR613078-2"/>
    </source>
</evidence>
<name>M2Y2H2_9NOCA</name>
<dbReference type="InterPro" id="IPR029033">
    <property type="entry name" value="His_PPase_superfam"/>
</dbReference>
<dbReference type="GO" id="GO:0005737">
    <property type="term" value="C:cytoplasm"/>
    <property type="evidence" value="ECO:0007669"/>
    <property type="project" value="TreeGrafter"/>
</dbReference>
<evidence type="ECO:0000313" key="2">
    <source>
        <dbReference type="EMBL" id="EME67281.1"/>
    </source>
</evidence>
<keyword evidence="3" id="KW-1185">Reference proteome</keyword>
<dbReference type="InterPro" id="IPR050275">
    <property type="entry name" value="PGM_Phosphatase"/>
</dbReference>
<dbReference type="AlphaFoldDB" id="M2Y2H2"/>
<reference evidence="2 3" key="1">
    <citation type="journal article" date="2013" name="Genome Announc.">
        <title>Draft Genome Sequence of Rhodococcus ruber Strain BKS 20-38.</title>
        <authorList>
            <person name="Bala M."/>
            <person name="Kumar S."/>
            <person name="Raghava G.P."/>
            <person name="Mayilraj S."/>
        </authorList>
    </citation>
    <scope>NUCLEOTIDE SEQUENCE [LARGE SCALE GENOMIC DNA]</scope>
    <source>
        <strain evidence="2 3">BKS 20-38</strain>
    </source>
</reference>
<gene>
    <name evidence="2" type="ORF">G352_00837</name>
</gene>
<dbReference type="SUPFAM" id="SSF53254">
    <property type="entry name" value="Phosphoglycerate mutase-like"/>
    <property type="match status" value="1"/>
</dbReference>
<dbReference type="GO" id="GO:0016791">
    <property type="term" value="F:phosphatase activity"/>
    <property type="evidence" value="ECO:0007669"/>
    <property type="project" value="TreeGrafter"/>
</dbReference>
<dbReference type="Pfam" id="PF00300">
    <property type="entry name" value="His_Phos_1"/>
    <property type="match status" value="1"/>
</dbReference>
<dbReference type="PANTHER" id="PTHR48100:SF1">
    <property type="entry name" value="HISTIDINE PHOSPHATASE FAMILY PROTEIN-RELATED"/>
    <property type="match status" value="1"/>
</dbReference>
<dbReference type="EMBL" id="AOEX01000011">
    <property type="protein sequence ID" value="EME67281.1"/>
    <property type="molecule type" value="Genomic_DNA"/>
</dbReference>
<dbReference type="InterPro" id="IPR013078">
    <property type="entry name" value="His_Pase_superF_clade-1"/>
</dbReference>
<dbReference type="Proteomes" id="UP000011731">
    <property type="component" value="Unassembled WGS sequence"/>
</dbReference>
<dbReference type="PANTHER" id="PTHR48100">
    <property type="entry name" value="BROAD-SPECIFICITY PHOSPHATASE YOR283W-RELATED"/>
    <property type="match status" value="1"/>
</dbReference>